<accession>A0A3D9BV96</accession>
<sequence length="769" mass="89148">MKNTEYKDVFDFGEEALSMNNKFPANSFPSIENAFTIGENIRGMKNVSPLATVKFFNQSTEDVLAKYYPDAQNIKSNNNNLVLDESIKKNGYDFYKYEFFSDKNRNGSVEKNEELIFKLLLFVSTDGNKVKECYEVVKPADDEIIFFLETDDDTLSDEVLFGRISEKIKKLYTDHASGKLYKTFFDGDILDKIKKHSGNINQEIIEELFLKGYIEKKGIKQGFFTFLKYTLIGISAPAKALGWVLNKLGNGIDFLKISDEVWDTENETYYFQKDKLIENLTISSDKLKSLKNFFTDKKDIDVLGSDILKVVLDSIILQQIVTLEAFIETYNNYVKEEIEEIFKTLGDLPPSDSPSLSERIALICGIWNGLIDFVSSIFKFLGSLLEAPFDISKNFQQTLEMIDTFWKMLRDGTLYKNMKSSINYGMTQIVQYLKKNSDDINWVRVYYIGGFSLAFLGTFFIPLANVAKIANAGKLGEILAKINSEVGKTISQTAKFVKVNSIQAYQKVSRALIDLLEIFNVGGQKLKKFADDLWKKIAEWFVKNKKLIEATWKKAQLYFSKESKYDAIYRDITKKFFIQNIEAMSESQFYKLASKIKQTFKIDLLIVDRNSEKYGELFKRWQNNPVYAVFHEKTFVNSRYGLELEGPTVYFFKGMTKASLLIEITAYTMQHELLHLKLWHKMVIEFPELAGLYRKIPRVLDELNVVGEMLKQNTKKISKWSLQDIQNDIDIINNNPKWKPYLKEYFGKENVEINDFKNWDLSKYLKQIK</sequence>
<evidence type="ECO:0008006" key="4">
    <source>
        <dbReference type="Google" id="ProtNLM"/>
    </source>
</evidence>
<evidence type="ECO:0000313" key="3">
    <source>
        <dbReference type="Proteomes" id="UP000256512"/>
    </source>
</evidence>
<dbReference type="RefSeq" id="WP_115948565.1">
    <property type="nucleotide sequence ID" value="NZ_QNVS01000001.1"/>
</dbReference>
<organism evidence="2 3">
    <name type="scientific">Chryseobacterium piscium</name>
    <dbReference type="NCBI Taxonomy" id="333702"/>
    <lineage>
        <taxon>Bacteria</taxon>
        <taxon>Pseudomonadati</taxon>
        <taxon>Bacteroidota</taxon>
        <taxon>Flavobacteriia</taxon>
        <taxon>Flavobacteriales</taxon>
        <taxon>Weeksellaceae</taxon>
        <taxon>Chryseobacterium group</taxon>
        <taxon>Chryseobacterium</taxon>
    </lineage>
</organism>
<evidence type="ECO:0000256" key="1">
    <source>
        <dbReference type="SAM" id="Phobius"/>
    </source>
</evidence>
<keyword evidence="1" id="KW-1133">Transmembrane helix</keyword>
<proteinExistence type="predicted"/>
<name>A0A3D9BV96_9FLAO</name>
<reference evidence="2 3" key="1">
    <citation type="journal article" date="2006" name="Int. J. Syst. Evol. Microbiol.">
        <title>Chryseobacterium piscium sp. nov., isolated from fish of the South Atlantic Ocean off South Africa.</title>
        <authorList>
            <person name="de Beer H."/>
            <person name="Hugo C.J."/>
            <person name="Jooste P.J."/>
            <person name="Vancanneyt M."/>
            <person name="Coenye T."/>
            <person name="Vandamme P."/>
        </authorList>
    </citation>
    <scope>NUCLEOTIDE SEQUENCE [LARGE SCALE GENOMIC DNA]</scope>
    <source>
        <strain evidence="2 3">CCUG 51923</strain>
    </source>
</reference>
<dbReference type="EMBL" id="QNVS01000001">
    <property type="protein sequence ID" value="REC57437.1"/>
    <property type="molecule type" value="Genomic_DNA"/>
</dbReference>
<keyword evidence="3" id="KW-1185">Reference proteome</keyword>
<keyword evidence="1" id="KW-0472">Membrane</keyword>
<keyword evidence="1" id="KW-0812">Transmembrane</keyword>
<protein>
    <recommendedName>
        <fullName evidence="4">Tox-MPTase4 domain-containing protein</fullName>
    </recommendedName>
</protein>
<dbReference type="Proteomes" id="UP000256512">
    <property type="component" value="Unassembled WGS sequence"/>
</dbReference>
<dbReference type="AlphaFoldDB" id="A0A3D9BV96"/>
<comment type="caution">
    <text evidence="2">The sequence shown here is derived from an EMBL/GenBank/DDBJ whole genome shotgun (WGS) entry which is preliminary data.</text>
</comment>
<evidence type="ECO:0000313" key="2">
    <source>
        <dbReference type="EMBL" id="REC57437.1"/>
    </source>
</evidence>
<gene>
    <name evidence="2" type="ORF">DRF62_00300</name>
</gene>
<feature type="transmembrane region" description="Helical" evidence="1">
    <location>
        <begin position="445"/>
        <end position="464"/>
    </location>
</feature>